<name>A0A7S0JRL0_CAFRO</name>
<dbReference type="PANTHER" id="PTHR12695:SF2">
    <property type="entry name" value="GENERAL TRANSCRIPTION FACTOR IIH SUBUNIT 2-RELATED"/>
    <property type="match status" value="1"/>
</dbReference>
<accession>A0A7S0JRL0</accession>
<dbReference type="GO" id="GO:0006357">
    <property type="term" value="P:regulation of transcription by RNA polymerase II"/>
    <property type="evidence" value="ECO:0007669"/>
    <property type="project" value="TreeGrafter"/>
</dbReference>
<gene>
    <name evidence="4" type="ORF">CROE0942_LOCUS2467</name>
</gene>
<dbReference type="SMART" id="SM01047">
    <property type="entry name" value="C1_4"/>
    <property type="match status" value="1"/>
</dbReference>
<dbReference type="Gene3D" id="3.40.50.410">
    <property type="entry name" value="von Willebrand factor, type A domain"/>
    <property type="match status" value="1"/>
</dbReference>
<dbReference type="Gene3D" id="3.30.40.10">
    <property type="entry name" value="Zinc/RING finger domain, C3HC4 (zinc finger)"/>
    <property type="match status" value="1"/>
</dbReference>
<dbReference type="InterPro" id="IPR013083">
    <property type="entry name" value="Znf_RING/FYVE/PHD"/>
</dbReference>
<keyword evidence="2" id="KW-0862">Zinc</keyword>
<dbReference type="SUPFAM" id="SSF53300">
    <property type="entry name" value="vWA-like"/>
    <property type="match status" value="1"/>
</dbReference>
<dbReference type="GO" id="GO:0008270">
    <property type="term" value="F:zinc ion binding"/>
    <property type="evidence" value="ECO:0007669"/>
    <property type="project" value="InterPro"/>
</dbReference>
<evidence type="ECO:0000259" key="3">
    <source>
        <dbReference type="SMART" id="SM01047"/>
    </source>
</evidence>
<evidence type="ECO:0000256" key="1">
    <source>
        <dbReference type="ARBA" id="ARBA00022723"/>
    </source>
</evidence>
<dbReference type="SUPFAM" id="SSF57889">
    <property type="entry name" value="Cysteine-rich domain"/>
    <property type="match status" value="1"/>
</dbReference>
<dbReference type="GO" id="GO:0000439">
    <property type="term" value="C:transcription factor TFIIH core complex"/>
    <property type="evidence" value="ECO:0007669"/>
    <property type="project" value="InterPro"/>
</dbReference>
<evidence type="ECO:0000313" key="4">
    <source>
        <dbReference type="EMBL" id="CAD8558133.1"/>
    </source>
</evidence>
<reference evidence="4" key="1">
    <citation type="submission" date="2021-01" db="EMBL/GenBank/DDBJ databases">
        <authorList>
            <person name="Corre E."/>
            <person name="Pelletier E."/>
            <person name="Niang G."/>
            <person name="Scheremetjew M."/>
            <person name="Finn R."/>
            <person name="Kale V."/>
            <person name="Holt S."/>
            <person name="Cochrane G."/>
            <person name="Meng A."/>
            <person name="Brown T."/>
            <person name="Cohen L."/>
        </authorList>
    </citation>
    <scope>NUCLEOTIDE SEQUENCE</scope>
    <source>
        <strain evidence="4">E4-10</strain>
    </source>
</reference>
<dbReference type="Pfam" id="PF04056">
    <property type="entry name" value="Ssl1"/>
    <property type="match status" value="2"/>
</dbReference>
<dbReference type="NCBIfam" id="TIGR00622">
    <property type="entry name" value="ssl1"/>
    <property type="match status" value="1"/>
</dbReference>
<dbReference type="InterPro" id="IPR007198">
    <property type="entry name" value="Ssl1-like"/>
</dbReference>
<dbReference type="AlphaFoldDB" id="A0A7S0JRL0"/>
<feature type="domain" description="TFIIH C1-like" evidence="3">
    <location>
        <begin position="548"/>
        <end position="592"/>
    </location>
</feature>
<dbReference type="InterPro" id="IPR036465">
    <property type="entry name" value="vWFA_dom_sf"/>
</dbReference>
<dbReference type="InterPro" id="IPR046349">
    <property type="entry name" value="C1-like_sf"/>
</dbReference>
<organism evidence="4">
    <name type="scientific">Cafeteria roenbergensis</name>
    <name type="common">Marine flagellate</name>
    <dbReference type="NCBI Taxonomy" id="33653"/>
    <lineage>
        <taxon>Eukaryota</taxon>
        <taxon>Sar</taxon>
        <taxon>Stramenopiles</taxon>
        <taxon>Bigyra</taxon>
        <taxon>Opalozoa</taxon>
        <taxon>Bicosoecida</taxon>
        <taxon>Cafeteriaceae</taxon>
        <taxon>Cafeteria</taxon>
    </lineage>
</organism>
<sequence length="596" mass="60689">MSEKRGREAETPDDEYQWERQYERSWDTVQEDAAGRLVVGGACGEGSTEWKRRASARPSVFTPSRRGLLRHLVVVLDCSAAPALARDLPPSRLAVATSALQAFVAGFFAANPVASVALVAASHGTARTLARLTNGPRTILSALAEVEVADANADAEALAAGDSGAGAGAGRAFAVGGDFSIVAAVTEALGALDSVPSYGKKEALLVTGSIATKDGSDVGAVIRSAVDRRMLVSVVSLAGEMHVCKRLAEETSGGFAAALHAAHLSELLEAHFEPPELDSVGTAGASGEEGVPMEQVGFPRLAVGEAGMLLPEHRLTGEGFDCPRCKCRCGDVPSRCRVCGLRLMSAAHLARSYHHIFPVQPFAAVPGARAGDGRAGRAVIRMSDATVEASAVATAIGAGDVTLLAGGATAAAGATLHGAASALTSRGGAAARDNARCLPSGRAGGGPRRRARAVLEGLAALLPVSVESAVVRSLARGAHGRTDSPQADGNVVDSSAGSLRGAAVGIVPPEAVLPAAPWPLGEPGDDTSETRHAGSDTVTMVYSSDASACQGCGAGLASADARFVCRCCLWTFCDACDRAVHEALHVCPGCDSTRLA</sequence>
<dbReference type="GO" id="GO:0006289">
    <property type="term" value="P:nucleotide-excision repair"/>
    <property type="evidence" value="ECO:0007669"/>
    <property type="project" value="InterPro"/>
</dbReference>
<dbReference type="GO" id="GO:0006351">
    <property type="term" value="P:DNA-templated transcription"/>
    <property type="evidence" value="ECO:0007669"/>
    <property type="project" value="InterPro"/>
</dbReference>
<dbReference type="InterPro" id="IPR004595">
    <property type="entry name" value="TFIIH_C1-like_dom"/>
</dbReference>
<evidence type="ECO:0000256" key="2">
    <source>
        <dbReference type="ARBA" id="ARBA00022833"/>
    </source>
</evidence>
<dbReference type="EMBL" id="HBET01003658">
    <property type="protein sequence ID" value="CAD8558133.1"/>
    <property type="molecule type" value="Transcribed_RNA"/>
</dbReference>
<keyword evidence="1" id="KW-0479">Metal-binding</keyword>
<proteinExistence type="predicted"/>
<dbReference type="PANTHER" id="PTHR12695">
    <property type="entry name" value="GENERAL TRANSCRIPTION FACTOR IIH SUBUNIT 2"/>
    <property type="match status" value="1"/>
</dbReference>
<dbReference type="GO" id="GO:0005675">
    <property type="term" value="C:transcription factor TFIIH holo complex"/>
    <property type="evidence" value="ECO:0007669"/>
    <property type="project" value="TreeGrafter"/>
</dbReference>
<protein>
    <recommendedName>
        <fullName evidence="3">TFIIH C1-like domain-containing protein</fullName>
    </recommendedName>
</protein>
<dbReference type="InterPro" id="IPR012170">
    <property type="entry name" value="TFIIH_SSL1/p44"/>
</dbReference>